<dbReference type="RefSeq" id="WP_094301628.1">
    <property type="nucleotide sequence ID" value="NZ_NOWT01000001.1"/>
</dbReference>
<keyword evidence="8" id="KW-0282">Flagellum</keyword>
<comment type="subcellular location">
    <subcellularLocation>
        <location evidence="1">Cell membrane</location>
        <topology evidence="1">Multi-pass membrane protein</topology>
    </subcellularLocation>
</comment>
<dbReference type="GO" id="GO:0005886">
    <property type="term" value="C:plasma membrane"/>
    <property type="evidence" value="ECO:0007669"/>
    <property type="project" value="UniProtKB-SubCell"/>
</dbReference>
<dbReference type="AlphaFoldDB" id="A0A235HKN1"/>
<dbReference type="EMBL" id="NOWT01000001">
    <property type="protein sequence ID" value="OYD86380.1"/>
    <property type="molecule type" value="Genomic_DNA"/>
</dbReference>
<keyword evidence="3" id="KW-1003">Cell membrane</keyword>
<protein>
    <submittedName>
        <fullName evidence="8">Flagellar biosynthesis protein FliQ</fullName>
    </submittedName>
</protein>
<dbReference type="Pfam" id="PF01313">
    <property type="entry name" value="Bac_export_3"/>
    <property type="match status" value="1"/>
</dbReference>
<evidence type="ECO:0000256" key="2">
    <source>
        <dbReference type="ARBA" id="ARBA00006156"/>
    </source>
</evidence>
<evidence type="ECO:0000256" key="6">
    <source>
        <dbReference type="ARBA" id="ARBA00023136"/>
    </source>
</evidence>
<evidence type="ECO:0000313" key="8">
    <source>
        <dbReference type="EMBL" id="OYD86380.1"/>
    </source>
</evidence>
<proteinExistence type="inferred from homology"/>
<evidence type="ECO:0000256" key="1">
    <source>
        <dbReference type="ARBA" id="ARBA00004651"/>
    </source>
</evidence>
<dbReference type="Proteomes" id="UP000215367">
    <property type="component" value="Unassembled WGS sequence"/>
</dbReference>
<dbReference type="PANTHER" id="PTHR34040">
    <property type="entry name" value="FLAGELLAR BIOSYNTHETIC PROTEIN FLIQ"/>
    <property type="match status" value="1"/>
</dbReference>
<feature type="transmembrane region" description="Helical" evidence="7">
    <location>
        <begin position="55"/>
        <end position="73"/>
    </location>
</feature>
<keyword evidence="4 7" id="KW-0812">Transmembrane</keyword>
<comment type="caution">
    <text evidence="8">The sequence shown here is derived from an EMBL/GenBank/DDBJ whole genome shotgun (WGS) entry which is preliminary data.</text>
</comment>
<sequence>MGIEEAIGATYEALIVIIKITTPVLVVTTVLGMLMTIFQQATNVNESTLQQDLKIFATLALLFITGPAIYIALRDYTFVIFDRIAGLN</sequence>
<evidence type="ECO:0000256" key="7">
    <source>
        <dbReference type="SAM" id="Phobius"/>
    </source>
</evidence>
<evidence type="ECO:0000256" key="4">
    <source>
        <dbReference type="ARBA" id="ARBA00022692"/>
    </source>
</evidence>
<name>A0A235HKN1_AZOBR</name>
<accession>A0A235HKN1</accession>
<evidence type="ECO:0000256" key="5">
    <source>
        <dbReference type="ARBA" id="ARBA00022989"/>
    </source>
</evidence>
<keyword evidence="8" id="KW-0966">Cell projection</keyword>
<organism evidence="8 9">
    <name type="scientific">Azospirillum brasilense</name>
    <dbReference type="NCBI Taxonomy" id="192"/>
    <lineage>
        <taxon>Bacteria</taxon>
        <taxon>Pseudomonadati</taxon>
        <taxon>Pseudomonadota</taxon>
        <taxon>Alphaproteobacteria</taxon>
        <taxon>Rhodospirillales</taxon>
        <taxon>Azospirillaceae</taxon>
        <taxon>Azospirillum</taxon>
    </lineage>
</organism>
<keyword evidence="5 7" id="KW-1133">Transmembrane helix</keyword>
<evidence type="ECO:0000256" key="3">
    <source>
        <dbReference type="ARBA" id="ARBA00022475"/>
    </source>
</evidence>
<evidence type="ECO:0000313" key="9">
    <source>
        <dbReference type="Proteomes" id="UP000215367"/>
    </source>
</evidence>
<dbReference type="PRINTS" id="PR00952">
    <property type="entry name" value="TYPE3IMQPROT"/>
</dbReference>
<dbReference type="PANTHER" id="PTHR34040:SF2">
    <property type="entry name" value="FLAGELLAR BIOSYNTHETIC PROTEIN FLIQ"/>
    <property type="match status" value="1"/>
</dbReference>
<dbReference type="InterPro" id="IPR002191">
    <property type="entry name" value="Bac_export_3"/>
</dbReference>
<reference evidence="8 9" key="1">
    <citation type="submission" date="2017-07" db="EMBL/GenBank/DDBJ databases">
        <title>Whole genome sequence of Azospirillum brasilense 2A1, a potential biofertilizer strain.</title>
        <authorList>
            <person name="Fontana C.A."/>
            <person name="Toffoli L.M."/>
            <person name="Salazar S.M."/>
            <person name="Puglisi E."/>
            <person name="Pedraza R."/>
            <person name="Bassi D."/>
            <person name="Cocconcelli P.S."/>
        </authorList>
    </citation>
    <scope>NUCLEOTIDE SEQUENCE [LARGE SCALE GENOMIC DNA]</scope>
    <source>
        <strain evidence="8 9">2A1</strain>
    </source>
</reference>
<comment type="similarity">
    <text evidence="2">Belongs to the FliQ/MopD/SpaQ family.</text>
</comment>
<dbReference type="GO" id="GO:0009306">
    <property type="term" value="P:protein secretion"/>
    <property type="evidence" value="ECO:0007669"/>
    <property type="project" value="InterPro"/>
</dbReference>
<gene>
    <name evidence="8" type="ORF">CHT98_02130</name>
</gene>
<keyword evidence="6 7" id="KW-0472">Membrane</keyword>
<feature type="transmembrane region" description="Helical" evidence="7">
    <location>
        <begin position="12"/>
        <end position="35"/>
    </location>
</feature>
<keyword evidence="8" id="KW-0969">Cilium</keyword>